<protein>
    <submittedName>
        <fullName evidence="1">Uncharacterized protein</fullName>
    </submittedName>
</protein>
<name>A0A445H4I5_GLYSO</name>
<evidence type="ECO:0000313" key="2">
    <source>
        <dbReference type="Proteomes" id="UP000289340"/>
    </source>
</evidence>
<keyword evidence="2" id="KW-1185">Reference proteome</keyword>
<gene>
    <name evidence="1" type="ORF">D0Y65_038320</name>
</gene>
<accession>A0A445H4I5</accession>
<dbReference type="Proteomes" id="UP000289340">
    <property type="component" value="Chromosome 14"/>
</dbReference>
<dbReference type="EMBL" id="QZWG01000014">
    <property type="protein sequence ID" value="RZB68497.1"/>
    <property type="molecule type" value="Genomic_DNA"/>
</dbReference>
<organism evidence="1 2">
    <name type="scientific">Glycine soja</name>
    <name type="common">Wild soybean</name>
    <dbReference type="NCBI Taxonomy" id="3848"/>
    <lineage>
        <taxon>Eukaryota</taxon>
        <taxon>Viridiplantae</taxon>
        <taxon>Streptophyta</taxon>
        <taxon>Embryophyta</taxon>
        <taxon>Tracheophyta</taxon>
        <taxon>Spermatophyta</taxon>
        <taxon>Magnoliopsida</taxon>
        <taxon>eudicotyledons</taxon>
        <taxon>Gunneridae</taxon>
        <taxon>Pentapetalae</taxon>
        <taxon>rosids</taxon>
        <taxon>fabids</taxon>
        <taxon>Fabales</taxon>
        <taxon>Fabaceae</taxon>
        <taxon>Papilionoideae</taxon>
        <taxon>50 kb inversion clade</taxon>
        <taxon>NPAAA clade</taxon>
        <taxon>indigoferoid/millettioid clade</taxon>
        <taxon>Phaseoleae</taxon>
        <taxon>Glycine</taxon>
        <taxon>Glycine subgen. Soja</taxon>
    </lineage>
</organism>
<comment type="caution">
    <text evidence="1">The sequence shown here is derived from an EMBL/GenBank/DDBJ whole genome shotgun (WGS) entry which is preliminary data.</text>
</comment>
<reference evidence="1 2" key="1">
    <citation type="submission" date="2018-09" db="EMBL/GenBank/DDBJ databases">
        <title>A high-quality reference genome of wild soybean provides a powerful tool to mine soybean genomes.</title>
        <authorList>
            <person name="Xie M."/>
            <person name="Chung C.Y.L."/>
            <person name="Li M.-W."/>
            <person name="Wong F.-L."/>
            <person name="Chan T.-F."/>
            <person name="Lam H.-M."/>
        </authorList>
    </citation>
    <scope>NUCLEOTIDE SEQUENCE [LARGE SCALE GENOMIC DNA]</scope>
    <source>
        <strain evidence="2">cv. W05</strain>
        <tissue evidence="1">Hypocotyl of etiolated seedlings</tissue>
    </source>
</reference>
<proteinExistence type="predicted"/>
<evidence type="ECO:0000313" key="1">
    <source>
        <dbReference type="EMBL" id="RZB68497.1"/>
    </source>
</evidence>
<sequence length="100" mass="11309">MSSMELDTEQCFPAGRIRKSHESFSRGTSLPCGIILEKEQMVEHQASVFPLRLITCQFCGDMVQAGRSAMNVRDRLRGLSERSVMLKDMDIHRIVVHQSG</sequence>
<dbReference type="AlphaFoldDB" id="A0A445H4I5"/>